<proteinExistence type="predicted"/>
<dbReference type="InterPro" id="IPR050902">
    <property type="entry name" value="ABC_Transporter_SBP"/>
</dbReference>
<evidence type="ECO:0000259" key="2">
    <source>
        <dbReference type="PROSITE" id="PS50983"/>
    </source>
</evidence>
<dbReference type="Gene3D" id="3.40.50.1980">
    <property type="entry name" value="Nitrogenase molybdenum iron protein domain"/>
    <property type="match status" value="2"/>
</dbReference>
<reference evidence="4" key="1">
    <citation type="submission" date="2016-10" db="EMBL/GenBank/DDBJ databases">
        <authorList>
            <person name="Varghese N."/>
            <person name="Submissions S."/>
        </authorList>
    </citation>
    <scope>NUCLEOTIDE SEQUENCE [LARGE SCALE GENOMIC DNA]</scope>
    <source>
        <strain evidence="4">DSM 19315</strain>
    </source>
</reference>
<accession>A0A1I2XUC3</accession>
<keyword evidence="1" id="KW-0732">Signal</keyword>
<dbReference type="AlphaFoldDB" id="A0A1I2XUC3"/>
<keyword evidence="4" id="KW-1185">Reference proteome</keyword>
<dbReference type="PROSITE" id="PS50983">
    <property type="entry name" value="FE_B12_PBP"/>
    <property type="match status" value="1"/>
</dbReference>
<dbReference type="PANTHER" id="PTHR30535">
    <property type="entry name" value="VITAMIN B12-BINDING PROTEIN"/>
    <property type="match status" value="1"/>
</dbReference>
<dbReference type="Pfam" id="PF01497">
    <property type="entry name" value="Peripla_BP_2"/>
    <property type="match status" value="1"/>
</dbReference>
<dbReference type="NCBIfam" id="NF038402">
    <property type="entry name" value="TroA_like"/>
    <property type="match status" value="1"/>
</dbReference>
<dbReference type="EMBL" id="FOPC01000024">
    <property type="protein sequence ID" value="SFH17074.1"/>
    <property type="molecule type" value="Genomic_DNA"/>
</dbReference>
<gene>
    <name evidence="3" type="ORF">SAMN04487988_1245</name>
</gene>
<dbReference type="SUPFAM" id="SSF53807">
    <property type="entry name" value="Helical backbone' metal receptor"/>
    <property type="match status" value="1"/>
</dbReference>
<feature type="domain" description="Fe/B12 periplasmic-binding" evidence="2">
    <location>
        <begin position="19"/>
        <end position="256"/>
    </location>
</feature>
<name>A0A1I2XUC3_9BACT</name>
<dbReference type="OrthoDB" id="9816357at2"/>
<dbReference type="PANTHER" id="PTHR30535:SF35">
    <property type="entry name" value="PERIPLASMIC BINDING PROTEIN"/>
    <property type="match status" value="1"/>
</dbReference>
<dbReference type="STRING" id="435880.SAMN04487988_1245"/>
<organism evidence="3 4">
    <name type="scientific">Algoriphagus hitonicola</name>
    <dbReference type="NCBI Taxonomy" id="435880"/>
    <lineage>
        <taxon>Bacteria</taxon>
        <taxon>Pseudomonadati</taxon>
        <taxon>Bacteroidota</taxon>
        <taxon>Cytophagia</taxon>
        <taxon>Cytophagales</taxon>
        <taxon>Cyclobacteriaceae</taxon>
        <taxon>Algoriphagus</taxon>
    </lineage>
</organism>
<evidence type="ECO:0000313" key="4">
    <source>
        <dbReference type="Proteomes" id="UP000199642"/>
    </source>
</evidence>
<dbReference type="Proteomes" id="UP000199642">
    <property type="component" value="Unassembled WGS sequence"/>
</dbReference>
<sequence>MEFIDQLGRRIFLENFPQRIISLVPSQTELLVDVGLDDRLVGVTKFCVHPSRLKKSKTIIGGTKNLRLQEIHNLQPDLIIGNKEENEKDLISRLEEHFSVWISDVSNLEEAKTMISGLGQITGTEKKATEIIHSIENNFNRPLNRKGRAIYLIWKNPIIVAGQGTFISAIMDWAGFENRVEEKRYPSFSENELINLEPEYLLLSSEPYPFKESDVAYFQKILPNTHVLLVDGEYFSWYGSRLVKAGDYFHKLSDLQ</sequence>
<protein>
    <submittedName>
        <fullName evidence="3">ABC-type Fe3+-hydroxamate transport system, substrate-binding protein</fullName>
    </submittedName>
</protein>
<dbReference type="InterPro" id="IPR002491">
    <property type="entry name" value="ABC_transptr_periplasmic_BD"/>
</dbReference>
<evidence type="ECO:0000313" key="3">
    <source>
        <dbReference type="EMBL" id="SFH17074.1"/>
    </source>
</evidence>
<evidence type="ECO:0000256" key="1">
    <source>
        <dbReference type="ARBA" id="ARBA00022729"/>
    </source>
</evidence>
<dbReference type="RefSeq" id="WP_092794832.1">
    <property type="nucleotide sequence ID" value="NZ_FOPC01000024.1"/>
</dbReference>
<dbReference type="InterPro" id="IPR054828">
    <property type="entry name" value="Vit_B12_bind_prot"/>
</dbReference>